<organism evidence="1 2">
    <name type="scientific">Aspergillus indologenus CBS 114.80</name>
    <dbReference type="NCBI Taxonomy" id="1450541"/>
    <lineage>
        <taxon>Eukaryota</taxon>
        <taxon>Fungi</taxon>
        <taxon>Dikarya</taxon>
        <taxon>Ascomycota</taxon>
        <taxon>Pezizomycotina</taxon>
        <taxon>Eurotiomycetes</taxon>
        <taxon>Eurotiomycetidae</taxon>
        <taxon>Eurotiales</taxon>
        <taxon>Aspergillaceae</taxon>
        <taxon>Aspergillus</taxon>
        <taxon>Aspergillus subgen. Circumdati</taxon>
    </lineage>
</organism>
<evidence type="ECO:0000313" key="1">
    <source>
        <dbReference type="EMBL" id="PYI26135.1"/>
    </source>
</evidence>
<reference evidence="1 2" key="1">
    <citation type="submission" date="2018-02" db="EMBL/GenBank/DDBJ databases">
        <title>The genomes of Aspergillus section Nigri reveals drivers in fungal speciation.</title>
        <authorList>
            <consortium name="DOE Joint Genome Institute"/>
            <person name="Vesth T.C."/>
            <person name="Nybo J."/>
            <person name="Theobald S."/>
            <person name="Brandl J."/>
            <person name="Frisvad J.C."/>
            <person name="Nielsen K.F."/>
            <person name="Lyhne E.K."/>
            <person name="Kogle M.E."/>
            <person name="Kuo A."/>
            <person name="Riley R."/>
            <person name="Clum A."/>
            <person name="Nolan M."/>
            <person name="Lipzen A."/>
            <person name="Salamov A."/>
            <person name="Henrissat B."/>
            <person name="Wiebenga A."/>
            <person name="De vries R.P."/>
            <person name="Grigoriev I.V."/>
            <person name="Mortensen U.H."/>
            <person name="Andersen M.R."/>
            <person name="Baker S.E."/>
        </authorList>
    </citation>
    <scope>NUCLEOTIDE SEQUENCE [LARGE SCALE GENOMIC DNA]</scope>
    <source>
        <strain evidence="1 2">CBS 114.80</strain>
    </source>
</reference>
<accession>A0A2V5HNS6</accession>
<gene>
    <name evidence="1" type="ORF">BP00DRAFT_72671</name>
</gene>
<sequence>MSCPTTPYYSQLLFTSCGLGCLYNVLCISVQYGIHRGLHPHEDGIMVESSSSLLSTNFLSPSSRFLLFFDAGGQPKGSSLKFRAISHPRANELSLWPVKSIGSRRRRGSLHPSALLLPAGVNAAVALAEPGLYQVAVAARYILLSPLSSSRFHPSSHFLLYLSSDPLSTY</sequence>
<dbReference type="EMBL" id="KZ825610">
    <property type="protein sequence ID" value="PYI26135.1"/>
    <property type="molecule type" value="Genomic_DNA"/>
</dbReference>
<proteinExistence type="predicted"/>
<keyword evidence="2" id="KW-1185">Reference proteome</keyword>
<evidence type="ECO:0000313" key="2">
    <source>
        <dbReference type="Proteomes" id="UP000248817"/>
    </source>
</evidence>
<dbReference type="AlphaFoldDB" id="A0A2V5HNS6"/>
<protein>
    <submittedName>
        <fullName evidence="1">Uncharacterized protein</fullName>
    </submittedName>
</protein>
<name>A0A2V5HNS6_9EURO</name>
<dbReference type="Proteomes" id="UP000248817">
    <property type="component" value="Unassembled WGS sequence"/>
</dbReference>